<keyword evidence="2" id="KW-1185">Reference proteome</keyword>
<evidence type="ECO:0000313" key="2">
    <source>
        <dbReference type="Proteomes" id="UP001060215"/>
    </source>
</evidence>
<sequence length="50" mass="5378">MGPPPMSRPVSTAKSSGVMVISPVAEKWKELVVSHHLSARAANNVLLIRQ</sequence>
<protein>
    <submittedName>
        <fullName evidence="1">Uncharacterized protein</fullName>
    </submittedName>
</protein>
<name>A0ACC0G2B3_9ERIC</name>
<gene>
    <name evidence="1" type="ORF">LOK49_LG11G00536</name>
</gene>
<dbReference type="Proteomes" id="UP001060215">
    <property type="component" value="Chromosome 12"/>
</dbReference>
<accession>A0ACC0G2B3</accession>
<organism evidence="1 2">
    <name type="scientific">Camellia lanceoleosa</name>
    <dbReference type="NCBI Taxonomy" id="1840588"/>
    <lineage>
        <taxon>Eukaryota</taxon>
        <taxon>Viridiplantae</taxon>
        <taxon>Streptophyta</taxon>
        <taxon>Embryophyta</taxon>
        <taxon>Tracheophyta</taxon>
        <taxon>Spermatophyta</taxon>
        <taxon>Magnoliopsida</taxon>
        <taxon>eudicotyledons</taxon>
        <taxon>Gunneridae</taxon>
        <taxon>Pentapetalae</taxon>
        <taxon>asterids</taxon>
        <taxon>Ericales</taxon>
        <taxon>Theaceae</taxon>
        <taxon>Camellia</taxon>
    </lineage>
</organism>
<reference evidence="1 2" key="1">
    <citation type="journal article" date="2022" name="Plant J.">
        <title>Chromosome-level genome of Camellia lanceoleosa provides a valuable resource for understanding genome evolution and self-incompatibility.</title>
        <authorList>
            <person name="Gong W."/>
            <person name="Xiao S."/>
            <person name="Wang L."/>
            <person name="Liao Z."/>
            <person name="Chang Y."/>
            <person name="Mo W."/>
            <person name="Hu G."/>
            <person name="Li W."/>
            <person name="Zhao G."/>
            <person name="Zhu H."/>
            <person name="Hu X."/>
            <person name="Ji K."/>
            <person name="Xiang X."/>
            <person name="Song Q."/>
            <person name="Yuan D."/>
            <person name="Jin S."/>
            <person name="Zhang L."/>
        </authorList>
    </citation>
    <scope>NUCLEOTIDE SEQUENCE [LARGE SCALE GENOMIC DNA]</scope>
    <source>
        <strain evidence="1">SQ_2022a</strain>
    </source>
</reference>
<comment type="caution">
    <text evidence="1">The sequence shown here is derived from an EMBL/GenBank/DDBJ whole genome shotgun (WGS) entry which is preliminary data.</text>
</comment>
<evidence type="ECO:0000313" key="1">
    <source>
        <dbReference type="EMBL" id="KAI7995263.1"/>
    </source>
</evidence>
<proteinExistence type="predicted"/>
<dbReference type="EMBL" id="CM045769">
    <property type="protein sequence ID" value="KAI7995263.1"/>
    <property type="molecule type" value="Genomic_DNA"/>
</dbReference>